<dbReference type="InParanoid" id="A0A674JHN2"/>
<evidence type="ECO:0000313" key="1">
    <source>
        <dbReference type="Ensembl" id="ENSTMTP00000020830.1"/>
    </source>
</evidence>
<reference evidence="1" key="2">
    <citation type="submission" date="2025-09" db="UniProtKB">
        <authorList>
            <consortium name="Ensembl"/>
        </authorList>
    </citation>
    <scope>IDENTIFICATION</scope>
</reference>
<proteinExistence type="predicted"/>
<sequence>MIFMMFCPISYRQLQKMVHDIKKNETGIMSKFKKHVCVSPFSLGLCSGYPLLFNFNLNSYLHATNQP</sequence>
<accession>A0A674JHN2</accession>
<reference evidence="1" key="1">
    <citation type="submission" date="2025-08" db="UniProtKB">
        <authorList>
            <consortium name="Ensembl"/>
        </authorList>
    </citation>
    <scope>IDENTIFICATION</scope>
</reference>
<dbReference type="Proteomes" id="UP000472274">
    <property type="component" value="Unplaced"/>
</dbReference>
<protein>
    <submittedName>
        <fullName evidence="1">Uncharacterized protein</fullName>
    </submittedName>
</protein>
<dbReference type="Ensembl" id="ENSTMTT00000021558.1">
    <property type="protein sequence ID" value="ENSTMTP00000020830.1"/>
    <property type="gene ID" value="ENSTMTG00000015246.1"/>
</dbReference>
<keyword evidence="2" id="KW-1185">Reference proteome</keyword>
<organism evidence="1 2">
    <name type="scientific">Terrapene triunguis</name>
    <name type="common">Three-toed box turtle</name>
    <dbReference type="NCBI Taxonomy" id="2587831"/>
    <lineage>
        <taxon>Eukaryota</taxon>
        <taxon>Metazoa</taxon>
        <taxon>Chordata</taxon>
        <taxon>Craniata</taxon>
        <taxon>Vertebrata</taxon>
        <taxon>Euteleostomi</taxon>
        <taxon>Archelosauria</taxon>
        <taxon>Testudinata</taxon>
        <taxon>Testudines</taxon>
        <taxon>Cryptodira</taxon>
        <taxon>Durocryptodira</taxon>
        <taxon>Testudinoidea</taxon>
        <taxon>Emydidae</taxon>
        <taxon>Terrapene</taxon>
    </lineage>
</organism>
<evidence type="ECO:0000313" key="2">
    <source>
        <dbReference type="Proteomes" id="UP000472274"/>
    </source>
</evidence>
<name>A0A674JHN2_9SAUR</name>
<dbReference type="AlphaFoldDB" id="A0A674JHN2"/>